<dbReference type="PANTHER" id="PTHR12080">
    <property type="entry name" value="SIGNALING LYMPHOCYTIC ACTIVATION MOLECULE"/>
    <property type="match status" value="1"/>
</dbReference>
<dbReference type="InterPro" id="IPR015631">
    <property type="entry name" value="CD2/SLAM_rcpt"/>
</dbReference>
<evidence type="ECO:0000256" key="1">
    <source>
        <dbReference type="ARBA" id="ARBA00004370"/>
    </source>
</evidence>
<keyword evidence="4" id="KW-0325">Glycoprotein</keyword>
<reference evidence="8" key="1">
    <citation type="submission" date="2025-08" db="UniProtKB">
        <authorList>
            <consortium name="RefSeq"/>
        </authorList>
    </citation>
    <scope>IDENTIFICATION</scope>
    <source>
        <tissue evidence="8">Brain</tissue>
    </source>
</reference>
<dbReference type="InterPro" id="IPR013783">
    <property type="entry name" value="Ig-like_fold"/>
</dbReference>
<evidence type="ECO:0000313" key="7">
    <source>
        <dbReference type="Proteomes" id="UP000694890"/>
    </source>
</evidence>
<dbReference type="InterPro" id="IPR036179">
    <property type="entry name" value="Ig-like_dom_sf"/>
</dbReference>
<dbReference type="AlphaFoldDB" id="A0AAJ7Q0E9"/>
<dbReference type="Proteomes" id="UP000694890">
    <property type="component" value="Linkage group LG14"/>
</dbReference>
<dbReference type="KEGG" id="lcf:108890826"/>
<gene>
    <name evidence="8" type="primary">LOC108890826</name>
</gene>
<evidence type="ECO:0000313" key="8">
    <source>
        <dbReference type="RefSeq" id="XP_018543356.2"/>
    </source>
</evidence>
<protein>
    <submittedName>
        <fullName evidence="8">Signaling lymphocytic activation molecule</fullName>
    </submittedName>
</protein>
<dbReference type="RefSeq" id="XP_018543356.2">
    <property type="nucleotide sequence ID" value="XM_018687840.2"/>
</dbReference>
<keyword evidence="5" id="KW-0812">Transmembrane</keyword>
<keyword evidence="3 5" id="KW-0472">Membrane</keyword>
<feature type="transmembrane region" description="Helical" evidence="5">
    <location>
        <begin position="159"/>
        <end position="181"/>
    </location>
</feature>
<dbReference type="GeneID" id="108890826"/>
<name>A0AAJ7Q0E9_LATCA</name>
<feature type="non-terminal residue" evidence="8">
    <location>
        <position position="1"/>
    </location>
</feature>
<sequence length="245" mass="27212">LQIKDQSVTEHPQFKDRVSLNPTNYSLTVRGLTLQDSGEFSFVSEVNEKQRPTVTVTLQVHADPVLTVNSTWHASNESCTVLLECTVTSDSGVTYKWAVRNQSLSGSRLQYILRPQDGETTFTCTVSFFKENLEICLQNSECSNNISDTHEAESSSSSLVALIVRPIIGILLIILLLLCLLHNTKIKDGWCNRPTQTGNQDETPQHVYSSLLHGDGSVYETAKASEDAWSQFISMILVSRKSTQA</sequence>
<evidence type="ECO:0000256" key="5">
    <source>
        <dbReference type="SAM" id="Phobius"/>
    </source>
</evidence>
<keyword evidence="5" id="KW-1133">Transmembrane helix</keyword>
<accession>A0AAJ7Q0E9</accession>
<dbReference type="SUPFAM" id="SSF48726">
    <property type="entry name" value="Immunoglobulin"/>
    <property type="match status" value="2"/>
</dbReference>
<feature type="domain" description="Ig-like" evidence="6">
    <location>
        <begin position="64"/>
        <end position="134"/>
    </location>
</feature>
<comment type="subcellular location">
    <subcellularLocation>
        <location evidence="1">Membrane</location>
    </subcellularLocation>
</comment>
<dbReference type="GO" id="GO:0016020">
    <property type="term" value="C:membrane"/>
    <property type="evidence" value="ECO:0007669"/>
    <property type="project" value="UniProtKB-SubCell"/>
</dbReference>
<proteinExistence type="predicted"/>
<dbReference type="InterPro" id="IPR007110">
    <property type="entry name" value="Ig-like_dom"/>
</dbReference>
<dbReference type="Gene3D" id="2.60.40.10">
    <property type="entry name" value="Immunoglobulins"/>
    <property type="match status" value="2"/>
</dbReference>
<keyword evidence="2" id="KW-0732">Signal</keyword>
<evidence type="ECO:0000256" key="4">
    <source>
        <dbReference type="ARBA" id="ARBA00023180"/>
    </source>
</evidence>
<dbReference type="PROSITE" id="PS50835">
    <property type="entry name" value="IG_LIKE"/>
    <property type="match status" value="1"/>
</dbReference>
<evidence type="ECO:0000259" key="6">
    <source>
        <dbReference type="PROSITE" id="PS50835"/>
    </source>
</evidence>
<organism evidence="7 8">
    <name type="scientific">Lates calcarifer</name>
    <name type="common">Barramundi</name>
    <name type="synonym">Holocentrus calcarifer</name>
    <dbReference type="NCBI Taxonomy" id="8187"/>
    <lineage>
        <taxon>Eukaryota</taxon>
        <taxon>Metazoa</taxon>
        <taxon>Chordata</taxon>
        <taxon>Craniata</taxon>
        <taxon>Vertebrata</taxon>
        <taxon>Euteleostomi</taxon>
        <taxon>Actinopterygii</taxon>
        <taxon>Neopterygii</taxon>
        <taxon>Teleostei</taxon>
        <taxon>Neoteleostei</taxon>
        <taxon>Acanthomorphata</taxon>
        <taxon>Carangaria</taxon>
        <taxon>Carangaria incertae sedis</taxon>
        <taxon>Centropomidae</taxon>
        <taxon>Lates</taxon>
    </lineage>
</organism>
<evidence type="ECO:0000256" key="3">
    <source>
        <dbReference type="ARBA" id="ARBA00023136"/>
    </source>
</evidence>
<evidence type="ECO:0000256" key="2">
    <source>
        <dbReference type="ARBA" id="ARBA00022729"/>
    </source>
</evidence>
<dbReference type="PANTHER" id="PTHR12080:SF48">
    <property type="entry name" value="IMMUNOGLOBULIN SUBTYPE DOMAIN-CONTAINING PROTEIN"/>
    <property type="match status" value="1"/>
</dbReference>